<dbReference type="Pfam" id="PF10441">
    <property type="entry name" value="Urb2"/>
    <property type="match status" value="1"/>
</dbReference>
<proteinExistence type="predicted"/>
<evidence type="ECO:0000313" key="3">
    <source>
        <dbReference type="Proteomes" id="UP001211065"/>
    </source>
</evidence>
<feature type="domain" description="Nucleolar 27S pre-rRNA processing Urb2/Npa2 C-terminal" evidence="1">
    <location>
        <begin position="988"/>
        <end position="1280"/>
    </location>
</feature>
<dbReference type="PANTHER" id="PTHR15682:SF2">
    <property type="entry name" value="UNHEALTHY RIBOSOME BIOGENESIS PROTEIN 2 HOMOLOG"/>
    <property type="match status" value="1"/>
</dbReference>
<keyword evidence="3" id="KW-1185">Reference proteome</keyword>
<dbReference type="GO" id="GO:0005730">
    <property type="term" value="C:nucleolus"/>
    <property type="evidence" value="ECO:0007669"/>
    <property type="project" value="TreeGrafter"/>
</dbReference>
<dbReference type="GO" id="GO:0042254">
    <property type="term" value="P:ribosome biogenesis"/>
    <property type="evidence" value="ECO:0007669"/>
    <property type="project" value="TreeGrafter"/>
</dbReference>
<gene>
    <name evidence="2" type="ORF">HK099_004555</name>
</gene>
<dbReference type="EMBL" id="JADGJW010000324">
    <property type="protein sequence ID" value="KAJ3219875.1"/>
    <property type="molecule type" value="Genomic_DNA"/>
</dbReference>
<evidence type="ECO:0000259" key="1">
    <source>
        <dbReference type="Pfam" id="PF10441"/>
    </source>
</evidence>
<organism evidence="2 3">
    <name type="scientific">Clydaea vesicula</name>
    <dbReference type="NCBI Taxonomy" id="447962"/>
    <lineage>
        <taxon>Eukaryota</taxon>
        <taxon>Fungi</taxon>
        <taxon>Fungi incertae sedis</taxon>
        <taxon>Chytridiomycota</taxon>
        <taxon>Chytridiomycota incertae sedis</taxon>
        <taxon>Chytridiomycetes</taxon>
        <taxon>Lobulomycetales</taxon>
        <taxon>Lobulomycetaceae</taxon>
        <taxon>Clydaea</taxon>
    </lineage>
</organism>
<accession>A0AAD5XVJ3</accession>
<dbReference type="InterPro" id="IPR052609">
    <property type="entry name" value="Ribosome_Biogenesis_Reg"/>
</dbReference>
<evidence type="ECO:0000313" key="2">
    <source>
        <dbReference type="EMBL" id="KAJ3219875.1"/>
    </source>
</evidence>
<protein>
    <recommendedName>
        <fullName evidence="1">Nucleolar 27S pre-rRNA processing Urb2/Npa2 C-terminal domain-containing protein</fullName>
    </recommendedName>
</protein>
<comment type="caution">
    <text evidence="2">The sequence shown here is derived from an EMBL/GenBank/DDBJ whole genome shotgun (WGS) entry which is preliminary data.</text>
</comment>
<dbReference type="PANTHER" id="PTHR15682">
    <property type="entry name" value="UNHEALTHY RIBOSOME BIOGENESIS PROTEIN 2 HOMOLOG"/>
    <property type="match status" value="1"/>
</dbReference>
<sequence length="1282" mass="146018">MPPEFLFYLQLQNLLLLTYKSDDDNFKYIAILGDLLGLLLENEIYKGTNDETSKLVVGSLMQTFAELKPFAELSFETNDFNKISAILKCWEKLLLLDFDIINNNLNHIVSLILMNIEVKPACNEQRFNSFFFNMFTMYRKSRMLDILVKEILAVWNTLSNRTSSKYCSLFQLGAGFSEYASAISFSLSSQVIPIYEILINEIIGYVPLFSKLQNSTTLKKKKKVLCNNDTEIEFRNPTFIIQLFLSTAKSHQNLSTLQITKLHIQFERLYAEYILPIVTYCANTPFFESTVTKALSPALQLHLILAEVDVVYWETKNTKEFLDFVVALDGSLSMVFSLKLRVLLSHVEHCFCINNLSSSSSDLKDIMENVAALLFPNETEVATPGQKRSTVQFYNEFPFSPESWEIIVQYIPILCHFLSQNEQKRVLVTILKCFCEANSEMWTSLKFPCFQLLQSAAFFEIQSLRDLFEDVFSSLVSKNLVKFFHFFKSLDGTYLEISQNIILLIQCKEKNNTSLEKIFQLLKEEKPPLVKLKSSQIEILDILASLVSTFHLFPLASYFSSKEIYRLSRCLFLLEVVVYYFANISEAVCSPVKHIKKYSIIIKLVSFLRKVNCTLSGLSGDNLILLSDPVIPQWFLKTLDTYQLNRNTKEIHRNSLKISTIQTINVAIRVILKKLSLSKTVTSSDLLYKCLKSTVNFIIKDLESSEKTVYTSKIDEIAYKTEISLTAFTPFVELHDKWIDKKKIKKVAVKLSTIIQTVALQSLKEFSNTTFKVDTNEVKKFQYYFNLMEELLLFYKANLEIDFDSFESTLTLFATSLKRIPHYCSLLENNHKVNNYFSILMSNILSTFCKFSVFAKPLSSEIILDLVKLFWMLIEVDQKNEFREVVLENVFEGITILIQYATLDQYLKIITFFDQVYETSKISEQHESIYFAILKFASAIINTNTVNVEKKICKKPVSSVLTKISQIVNFTGSLDVVNGVIDLFTKLFINDGFKINSEEISLILQSILIFAAPSFYQLRIKSGLQQPNREQCEQIFSSITRLLVIIIKQGKDGLLKVIPSFVSVAKSLMHCFRSPSGAYTVASTKQKLENQKHLIVPNGIPKTEEKNLMQDPFAILSCQAPLSPACADSLARVFDSLLYKHHSVKKSQKGEFSDDAGLAMMETSIKPFTKHVLYLVAEYIAIQISDRAILSYSNIFESNIHTIIVEGIYSLLDLLGQNETNYLLSALSQGNGKGGISGTLGTIGSNLQESLGSIGVGKDAARSLFKQLVSDYNTFHKFGGDN</sequence>
<dbReference type="InterPro" id="IPR018849">
    <property type="entry name" value="Urb2/Npa2_C"/>
</dbReference>
<reference evidence="2" key="1">
    <citation type="submission" date="2020-05" db="EMBL/GenBank/DDBJ databases">
        <title>Phylogenomic resolution of chytrid fungi.</title>
        <authorList>
            <person name="Stajich J.E."/>
            <person name="Amses K."/>
            <person name="Simmons R."/>
            <person name="Seto K."/>
            <person name="Myers J."/>
            <person name="Bonds A."/>
            <person name="Quandt C.A."/>
            <person name="Barry K."/>
            <person name="Liu P."/>
            <person name="Grigoriev I."/>
            <person name="Longcore J.E."/>
            <person name="James T.Y."/>
        </authorList>
    </citation>
    <scope>NUCLEOTIDE SEQUENCE</scope>
    <source>
        <strain evidence="2">JEL0476</strain>
    </source>
</reference>
<name>A0AAD5XVJ3_9FUNG</name>
<dbReference type="Proteomes" id="UP001211065">
    <property type="component" value="Unassembled WGS sequence"/>
</dbReference>